<dbReference type="GO" id="GO:0003677">
    <property type="term" value="F:DNA binding"/>
    <property type="evidence" value="ECO:0007669"/>
    <property type="project" value="InterPro"/>
</dbReference>
<dbReference type="SMART" id="SM00530">
    <property type="entry name" value="HTH_XRE"/>
    <property type="match status" value="1"/>
</dbReference>
<dbReference type="STRING" id="624147.SAMN04487970_1015105"/>
<protein>
    <submittedName>
        <fullName evidence="2">Helix-turn-helix domain-containing protein</fullName>
    </submittedName>
</protein>
<name>A0A1G4RGZ9_9BACL</name>
<feature type="domain" description="HTH cro/C1-type" evidence="1">
    <location>
        <begin position="36"/>
        <end position="87"/>
    </location>
</feature>
<dbReference type="Gene3D" id="3.30.450.180">
    <property type="match status" value="1"/>
</dbReference>
<sequence>MSEDQRRLELGRFLRSRRVRLSPETVGLQHFGMTRRKTKGLRREEVAALAGISLPWYTFLEQGRDINVSDQVLESLARVLRLNQDEQDHLFFLSNPRRMKEIVSDENSITSTPLRYMLDQMSLCPAYISDEKMNILALNGLASLVFGPFEEEDGHKRNMIWRMFMLESYRVLVIRSRNIDIDLCFPNEPKEANCHE</sequence>
<dbReference type="RefSeq" id="WP_167670187.1">
    <property type="nucleotide sequence ID" value="NZ_FMTT01000015.1"/>
</dbReference>
<organism evidence="2 3">
    <name type="scientific">Paenibacillus tianmuensis</name>
    <dbReference type="NCBI Taxonomy" id="624147"/>
    <lineage>
        <taxon>Bacteria</taxon>
        <taxon>Bacillati</taxon>
        <taxon>Bacillota</taxon>
        <taxon>Bacilli</taxon>
        <taxon>Bacillales</taxon>
        <taxon>Paenibacillaceae</taxon>
        <taxon>Paenibacillus</taxon>
    </lineage>
</organism>
<dbReference type="InterPro" id="IPR001387">
    <property type="entry name" value="Cro/C1-type_HTH"/>
</dbReference>
<dbReference type="Pfam" id="PF13560">
    <property type="entry name" value="HTH_31"/>
    <property type="match status" value="1"/>
</dbReference>
<dbReference type="InterPro" id="IPR041413">
    <property type="entry name" value="MLTR_LBD"/>
</dbReference>
<gene>
    <name evidence="2" type="ORF">SAMN04487970_1015105</name>
</gene>
<evidence type="ECO:0000313" key="2">
    <source>
        <dbReference type="EMBL" id="SCW56242.1"/>
    </source>
</evidence>
<reference evidence="3" key="1">
    <citation type="submission" date="2016-10" db="EMBL/GenBank/DDBJ databases">
        <authorList>
            <person name="Varghese N."/>
            <person name="Submissions S."/>
        </authorList>
    </citation>
    <scope>NUCLEOTIDE SEQUENCE [LARGE SCALE GENOMIC DNA]</scope>
    <source>
        <strain evidence="3">CGMCC 1.8946</strain>
    </source>
</reference>
<dbReference type="Proteomes" id="UP000198601">
    <property type="component" value="Unassembled WGS sequence"/>
</dbReference>
<dbReference type="Gene3D" id="1.10.260.40">
    <property type="entry name" value="lambda repressor-like DNA-binding domains"/>
    <property type="match status" value="1"/>
</dbReference>
<dbReference type="Pfam" id="PF17765">
    <property type="entry name" value="MLTR_LBD"/>
    <property type="match status" value="1"/>
</dbReference>
<evidence type="ECO:0000313" key="3">
    <source>
        <dbReference type="Proteomes" id="UP000198601"/>
    </source>
</evidence>
<dbReference type="PANTHER" id="PTHR35010">
    <property type="entry name" value="BLL4672 PROTEIN-RELATED"/>
    <property type="match status" value="1"/>
</dbReference>
<accession>A0A1G4RGZ9</accession>
<dbReference type="AlphaFoldDB" id="A0A1G4RGZ9"/>
<dbReference type="EMBL" id="FMTT01000015">
    <property type="protein sequence ID" value="SCW56242.1"/>
    <property type="molecule type" value="Genomic_DNA"/>
</dbReference>
<dbReference type="CDD" id="cd00093">
    <property type="entry name" value="HTH_XRE"/>
    <property type="match status" value="1"/>
</dbReference>
<dbReference type="SUPFAM" id="SSF47413">
    <property type="entry name" value="lambda repressor-like DNA-binding domains"/>
    <property type="match status" value="1"/>
</dbReference>
<evidence type="ECO:0000259" key="1">
    <source>
        <dbReference type="PROSITE" id="PS50943"/>
    </source>
</evidence>
<keyword evidence="3" id="KW-1185">Reference proteome</keyword>
<dbReference type="PROSITE" id="PS50943">
    <property type="entry name" value="HTH_CROC1"/>
    <property type="match status" value="1"/>
</dbReference>
<proteinExistence type="predicted"/>
<dbReference type="InterPro" id="IPR010982">
    <property type="entry name" value="Lambda_DNA-bd_dom_sf"/>
</dbReference>